<feature type="compositionally biased region" description="Low complexity" evidence="1">
    <location>
        <begin position="591"/>
        <end position="600"/>
    </location>
</feature>
<keyword evidence="2" id="KW-0472">Membrane</keyword>
<evidence type="ECO:0000313" key="3">
    <source>
        <dbReference type="Proteomes" id="UP000515146"/>
    </source>
</evidence>
<dbReference type="RefSeq" id="XP_027195553.1">
    <property type="nucleotide sequence ID" value="XM_027339752.1"/>
</dbReference>
<feature type="compositionally biased region" description="Acidic residues" evidence="1">
    <location>
        <begin position="524"/>
        <end position="535"/>
    </location>
</feature>
<dbReference type="Proteomes" id="UP000515146">
    <property type="component" value="Unplaced"/>
</dbReference>
<dbReference type="InterPro" id="IPR002591">
    <property type="entry name" value="Phosphodiest/P_Trfase"/>
</dbReference>
<dbReference type="InterPro" id="IPR017850">
    <property type="entry name" value="Alkaline_phosphatase_core_sf"/>
</dbReference>
<dbReference type="SUPFAM" id="SSF53649">
    <property type="entry name" value="Alkaline phosphatase-like"/>
    <property type="match status" value="1"/>
</dbReference>
<dbReference type="AlphaFoldDB" id="A0A6P6XRX1"/>
<keyword evidence="2" id="KW-0812">Transmembrane</keyword>
<dbReference type="Gene3D" id="3.30.1360.180">
    <property type="match status" value="1"/>
</dbReference>
<reference evidence="4" key="1">
    <citation type="submission" date="2025-08" db="UniProtKB">
        <authorList>
            <consortium name="RefSeq"/>
        </authorList>
    </citation>
    <scope>IDENTIFICATION</scope>
    <source>
        <strain evidence="4">Airmid</strain>
    </source>
</reference>
<dbReference type="InParanoid" id="A0A6P6XRX1"/>
<dbReference type="PANTHER" id="PTHR10151">
    <property type="entry name" value="ECTONUCLEOTIDE PYROPHOSPHATASE/PHOSPHODIESTERASE"/>
    <property type="match status" value="1"/>
</dbReference>
<dbReference type="OrthoDB" id="415411at2759"/>
<protein>
    <submittedName>
        <fullName evidence="4">Bis(5'-adenosyl)-triphosphatase ENPP4-like</fullName>
    </submittedName>
</protein>
<dbReference type="KEGG" id="dpte:113790131"/>
<feature type="region of interest" description="Disordered" evidence="1">
    <location>
        <begin position="591"/>
        <end position="611"/>
    </location>
</feature>
<evidence type="ECO:0000256" key="2">
    <source>
        <dbReference type="SAM" id="Phobius"/>
    </source>
</evidence>
<dbReference type="Gene3D" id="3.40.720.10">
    <property type="entry name" value="Alkaline Phosphatase, subunit A"/>
    <property type="match status" value="1"/>
</dbReference>
<proteinExistence type="predicted"/>
<dbReference type="PANTHER" id="PTHR10151:SF120">
    <property type="entry name" value="BIS(5'-ADENOSYL)-TRIPHOSPHATASE"/>
    <property type="match status" value="1"/>
</dbReference>
<organism evidence="3 4">
    <name type="scientific">Dermatophagoides pteronyssinus</name>
    <name type="common">European house dust mite</name>
    <dbReference type="NCBI Taxonomy" id="6956"/>
    <lineage>
        <taxon>Eukaryota</taxon>
        <taxon>Metazoa</taxon>
        <taxon>Ecdysozoa</taxon>
        <taxon>Arthropoda</taxon>
        <taxon>Chelicerata</taxon>
        <taxon>Arachnida</taxon>
        <taxon>Acari</taxon>
        <taxon>Acariformes</taxon>
        <taxon>Sarcoptiformes</taxon>
        <taxon>Astigmata</taxon>
        <taxon>Psoroptidia</taxon>
        <taxon>Analgoidea</taxon>
        <taxon>Pyroglyphidae</taxon>
        <taxon>Dermatophagoidinae</taxon>
        <taxon>Dermatophagoides</taxon>
    </lineage>
</organism>
<dbReference type="GO" id="GO:0016787">
    <property type="term" value="F:hydrolase activity"/>
    <property type="evidence" value="ECO:0007669"/>
    <property type="project" value="UniProtKB-ARBA"/>
</dbReference>
<evidence type="ECO:0000256" key="1">
    <source>
        <dbReference type="SAM" id="MobiDB-lite"/>
    </source>
</evidence>
<keyword evidence="2" id="KW-1133">Transmembrane helix</keyword>
<gene>
    <name evidence="4" type="primary">LOC113790131</name>
</gene>
<dbReference type="OMA" id="DDLHYKH"/>
<accession>A0A6P6XRX1</accession>
<feature type="transmembrane region" description="Helical" evidence="2">
    <location>
        <begin position="446"/>
        <end position="467"/>
    </location>
</feature>
<feature type="non-terminal residue" evidence="4">
    <location>
        <position position="665"/>
    </location>
</feature>
<dbReference type="Pfam" id="PF01663">
    <property type="entry name" value="Phosphodiest"/>
    <property type="match status" value="1"/>
</dbReference>
<sequence length="665" mass="77520">MIIPTYEMINISKKHHQRHNHFKLVVFSFDGFRPDYITVERTPNLYDIAKNGVQGIMRSTFVTKTFPNHQSIVTGLYEPYHGIVNNKFIDPLTKQPFSVNNDSWFWWDQHNISVPIYIANQYYESNRYSISLQWPGSISNYTDGYHLDHRERVHYLENYQSNVDFFHLIDVLMKWLTDPIKPANLAFVYFQQPDETAHQYGPFSDEVYEQVQLIDKVVGYFQQQLLKMNLAHLTNVIYLSDHGMSEIRSERSLYIDKCDKYYPGLKYELYGSSPTWSAIPISAPKLSSQKSSELAKSVRDALNDCSHKYYNGKFSVYLQEEIADEFHYKNNIRILPLFIISEEGYDVNYKDVGYRPKGYPIWGNHGYNSSLPSMQPLFLAKGPRFKTSYSHPIPFENIDLYPLMLNLLDIPLKHFPTTNGTFEHVHQMLIYQLYLNDDKFTMSLNVFFYLISGFMIIFLAGFCFVCISGRIEKNYLRNSIDSSSSSSTSKRLINYLKKISNGQQNEQRYRMFANERPTSHLDSSDDDDDNNGEDELFNRNRHQQKAINKNQLTDIDWDILGTGLDIDLVGQLKNETSNGQNIVKRNEYLDISSDNTSDNNDNVDRPSSKSKRKNEIISLLITDDDDDDCNNMNDKEIKIKINNEEFENLISETNVITNNNNKVIE</sequence>
<keyword evidence="3" id="KW-1185">Reference proteome</keyword>
<name>A0A6P6XRX1_DERPT</name>
<evidence type="ECO:0000313" key="4">
    <source>
        <dbReference type="RefSeq" id="XP_027195553.1"/>
    </source>
</evidence>
<dbReference type="CDD" id="cd16018">
    <property type="entry name" value="Enpp"/>
    <property type="match status" value="1"/>
</dbReference>
<feature type="region of interest" description="Disordered" evidence="1">
    <location>
        <begin position="516"/>
        <end position="542"/>
    </location>
</feature>